<feature type="coiled-coil region" evidence="1">
    <location>
        <begin position="44"/>
        <end position="71"/>
    </location>
</feature>
<organism evidence="2 3">
    <name type="scientific">Mycobacterium helveticum</name>
    <dbReference type="NCBI Taxonomy" id="2592811"/>
    <lineage>
        <taxon>Bacteria</taxon>
        <taxon>Bacillati</taxon>
        <taxon>Actinomycetota</taxon>
        <taxon>Actinomycetes</taxon>
        <taxon>Mycobacteriales</taxon>
        <taxon>Mycobacteriaceae</taxon>
        <taxon>Mycobacterium</taxon>
    </lineage>
</organism>
<evidence type="ECO:0008006" key="4">
    <source>
        <dbReference type="Google" id="ProtNLM"/>
    </source>
</evidence>
<keyword evidence="1" id="KW-0175">Coiled coil</keyword>
<dbReference type="AlphaFoldDB" id="A0A557XD59"/>
<protein>
    <recommendedName>
        <fullName evidence="4">Antitoxin</fullName>
    </recommendedName>
</protein>
<keyword evidence="3" id="KW-1185">Reference proteome</keyword>
<evidence type="ECO:0000313" key="3">
    <source>
        <dbReference type="Proteomes" id="UP000320513"/>
    </source>
</evidence>
<dbReference type="Proteomes" id="UP000320513">
    <property type="component" value="Unassembled WGS sequence"/>
</dbReference>
<comment type="caution">
    <text evidence="2">The sequence shown here is derived from an EMBL/GenBank/DDBJ whole genome shotgun (WGS) entry which is preliminary data.</text>
</comment>
<dbReference type="RefSeq" id="WP_144955916.1">
    <property type="nucleotide sequence ID" value="NZ_VMQU01000146.1"/>
</dbReference>
<gene>
    <name evidence="2" type="ORF">FPZ47_23595</name>
</gene>
<dbReference type="EMBL" id="VMQU01000146">
    <property type="protein sequence ID" value="TVS83453.1"/>
    <property type="molecule type" value="Genomic_DNA"/>
</dbReference>
<evidence type="ECO:0000313" key="2">
    <source>
        <dbReference type="EMBL" id="TVS83453.1"/>
    </source>
</evidence>
<dbReference type="OrthoDB" id="9803128at2"/>
<evidence type="ECO:0000256" key="1">
    <source>
        <dbReference type="SAM" id="Coils"/>
    </source>
</evidence>
<accession>A0A557XD59</accession>
<proteinExistence type="predicted"/>
<name>A0A557XD59_9MYCO</name>
<sequence length="93" mass="10277">MANVVTTGEARDALHKIAQRFDAGEGEPVYFGSHRRAQGVIVPVAVWEKLLEAAEDELDAELARERLARDDGRHLSQAEVNEVLDRLRAGRSA</sequence>
<reference evidence="2 3" key="1">
    <citation type="submission" date="2019-07" db="EMBL/GenBank/DDBJ databases">
        <title>New Mycobacterium species.</title>
        <authorList>
            <person name="Tortoli E."/>
            <person name="Ghielmetti G."/>
            <person name="Friedel U."/>
            <person name="Trovato A."/>
        </authorList>
    </citation>
    <scope>NUCLEOTIDE SEQUENCE [LARGE SCALE GENOMIC DNA]</scope>
    <source>
        <strain evidence="2 3">16-83</strain>
    </source>
</reference>